<name>A0A2M7XF57_9BACT</name>
<evidence type="ECO:0000256" key="1">
    <source>
        <dbReference type="ARBA" id="ARBA00001917"/>
    </source>
</evidence>
<dbReference type="EC" id="1.3.5.2" evidence="8"/>
<keyword evidence="5" id="KW-0665">Pyrimidine biosynthesis</keyword>
<dbReference type="GO" id="GO:0006207">
    <property type="term" value="P:'de novo' pyrimidine nucleobase biosynthetic process"/>
    <property type="evidence" value="ECO:0007669"/>
    <property type="project" value="UniProtKB-UniRule"/>
</dbReference>
<accession>A0A2M7XF57</accession>
<evidence type="ECO:0000256" key="7">
    <source>
        <dbReference type="ARBA" id="ARBA00023136"/>
    </source>
</evidence>
<dbReference type="GO" id="GO:0009220">
    <property type="term" value="P:pyrimidine ribonucleotide biosynthetic process"/>
    <property type="evidence" value="ECO:0007669"/>
    <property type="project" value="UniProtKB-UniRule"/>
</dbReference>
<dbReference type="EMBL" id="PFWT01000009">
    <property type="protein sequence ID" value="PJA46511.1"/>
    <property type="molecule type" value="Genomic_DNA"/>
</dbReference>
<protein>
    <recommendedName>
        <fullName evidence="8">Dihydroorotate dehydrogenase (quinone)</fullName>
        <ecNumber evidence="8">1.3.5.2</ecNumber>
    </recommendedName>
</protein>
<dbReference type="InterPro" id="IPR013785">
    <property type="entry name" value="Aldolase_TIM"/>
</dbReference>
<evidence type="ECO:0000259" key="9">
    <source>
        <dbReference type="Pfam" id="PF01180"/>
    </source>
</evidence>
<dbReference type="PANTHER" id="PTHR48109">
    <property type="entry name" value="DIHYDROOROTATE DEHYDROGENASE (QUINONE), MITOCHONDRIAL-RELATED"/>
    <property type="match status" value="1"/>
</dbReference>
<evidence type="ECO:0000256" key="2">
    <source>
        <dbReference type="ARBA" id="ARBA00004725"/>
    </source>
</evidence>
<organism evidence="10 11">
    <name type="scientific">Candidatus Uhrbacteria bacterium CG_4_9_14_3_um_filter_41_35</name>
    <dbReference type="NCBI Taxonomy" id="1975034"/>
    <lineage>
        <taxon>Bacteria</taxon>
        <taxon>Candidatus Uhriibacteriota</taxon>
    </lineage>
</organism>
<dbReference type="Gene3D" id="3.20.20.70">
    <property type="entry name" value="Aldolase class I"/>
    <property type="match status" value="1"/>
</dbReference>
<proteinExistence type="predicted"/>
<comment type="pathway">
    <text evidence="2">Pyrimidine metabolism; UMP biosynthesis via de novo pathway.</text>
</comment>
<evidence type="ECO:0000256" key="5">
    <source>
        <dbReference type="ARBA" id="ARBA00022975"/>
    </source>
</evidence>
<dbReference type="Pfam" id="PF01180">
    <property type="entry name" value="DHO_dh"/>
    <property type="match status" value="1"/>
</dbReference>
<dbReference type="Proteomes" id="UP000231263">
    <property type="component" value="Unassembled WGS sequence"/>
</dbReference>
<dbReference type="NCBIfam" id="NF003652">
    <property type="entry name" value="PRK05286.2-5"/>
    <property type="match status" value="1"/>
</dbReference>
<comment type="caution">
    <text evidence="10">The sequence shown here is derived from an EMBL/GenBank/DDBJ whole genome shotgun (WGS) entry which is preliminary data.</text>
</comment>
<dbReference type="CDD" id="cd04738">
    <property type="entry name" value="DHOD_2_like"/>
    <property type="match status" value="1"/>
</dbReference>
<keyword evidence="6" id="KW-0560">Oxidoreductase</keyword>
<dbReference type="NCBIfam" id="TIGR01036">
    <property type="entry name" value="pyrD_sub2"/>
    <property type="match status" value="1"/>
</dbReference>
<evidence type="ECO:0000256" key="6">
    <source>
        <dbReference type="ARBA" id="ARBA00023002"/>
    </source>
</evidence>
<dbReference type="PANTHER" id="PTHR48109:SF4">
    <property type="entry name" value="DIHYDROOROTATE DEHYDROGENASE (QUINONE), MITOCHONDRIAL"/>
    <property type="match status" value="1"/>
</dbReference>
<keyword evidence="3" id="KW-0285">Flavoprotein</keyword>
<evidence type="ECO:0000256" key="8">
    <source>
        <dbReference type="NCBIfam" id="TIGR01036"/>
    </source>
</evidence>
<dbReference type="InterPro" id="IPR050074">
    <property type="entry name" value="DHO_dehydrogenase"/>
</dbReference>
<comment type="cofactor">
    <cofactor evidence="1">
        <name>FMN</name>
        <dbReference type="ChEBI" id="CHEBI:58210"/>
    </cofactor>
</comment>
<evidence type="ECO:0000256" key="4">
    <source>
        <dbReference type="ARBA" id="ARBA00022643"/>
    </source>
</evidence>
<evidence type="ECO:0000256" key="3">
    <source>
        <dbReference type="ARBA" id="ARBA00022630"/>
    </source>
</evidence>
<evidence type="ECO:0000313" key="11">
    <source>
        <dbReference type="Proteomes" id="UP000231263"/>
    </source>
</evidence>
<dbReference type="InterPro" id="IPR005720">
    <property type="entry name" value="Dihydroorotate_DH_cat"/>
</dbReference>
<keyword evidence="4" id="KW-0288">FMN</keyword>
<dbReference type="InterPro" id="IPR005719">
    <property type="entry name" value="Dihydroorotate_DH_2"/>
</dbReference>
<feature type="domain" description="Dihydroorotate dehydrogenase catalytic" evidence="9">
    <location>
        <begin position="64"/>
        <end position="347"/>
    </location>
</feature>
<dbReference type="SUPFAM" id="SSF51395">
    <property type="entry name" value="FMN-linked oxidoreductases"/>
    <property type="match status" value="1"/>
</dbReference>
<dbReference type="GO" id="GO:0005737">
    <property type="term" value="C:cytoplasm"/>
    <property type="evidence" value="ECO:0007669"/>
    <property type="project" value="InterPro"/>
</dbReference>
<dbReference type="GO" id="GO:0005886">
    <property type="term" value="C:plasma membrane"/>
    <property type="evidence" value="ECO:0007669"/>
    <property type="project" value="TreeGrafter"/>
</dbReference>
<evidence type="ECO:0000313" key="10">
    <source>
        <dbReference type="EMBL" id="PJA46511.1"/>
    </source>
</evidence>
<sequence>MYKLFVKIRNWKIRTAYRYILKPILFKMDPEFVHDRFMIAGRLIGGNAVTRALNSLMFNYQSKMLEQEILGINFRNPIGLSAGFDKNAILTDVMPTVGFGFEEVGSITGLECAGNPKPRLWRHIDKQSLRVYYGLKNDGAEVIAKRLKNKKFKFPIGISIAKTNCAETVDTAAAIADYKKAMLAFDDIGDYLTINISCPNTFGGQPFTDPVRFEALLKGLLTSIDHKPVFIKLSPDLSKNELLKLLDIAERYTVDGVICSNLTKEHSEGQGGLSGKVVAEKSLKIIKIIRKYYGDRFVIVAVGGIFNADDAYRAIKAGASLIQLITGMIFGGPQTISEINVGLVERLKADGYLNISEAVGKSR</sequence>
<keyword evidence="7" id="KW-0472">Membrane</keyword>
<dbReference type="GO" id="GO:0106430">
    <property type="term" value="F:dihydroorotate dehydrogenase (quinone) activity"/>
    <property type="evidence" value="ECO:0007669"/>
    <property type="project" value="UniProtKB-EC"/>
</dbReference>
<dbReference type="AlphaFoldDB" id="A0A2M7XF57"/>
<reference evidence="11" key="1">
    <citation type="submission" date="2017-09" db="EMBL/GenBank/DDBJ databases">
        <title>Depth-based differentiation of microbial function through sediment-hosted aquifers and enrichment of novel symbionts in the deep terrestrial subsurface.</title>
        <authorList>
            <person name="Probst A.J."/>
            <person name="Ladd B."/>
            <person name="Jarett J.K."/>
            <person name="Geller-Mcgrath D.E."/>
            <person name="Sieber C.M.K."/>
            <person name="Emerson J.B."/>
            <person name="Anantharaman K."/>
            <person name="Thomas B.C."/>
            <person name="Malmstrom R."/>
            <person name="Stieglmeier M."/>
            <person name="Klingl A."/>
            <person name="Woyke T."/>
            <person name="Ryan C.M."/>
            <person name="Banfield J.F."/>
        </authorList>
    </citation>
    <scope>NUCLEOTIDE SEQUENCE [LARGE SCALE GENOMIC DNA]</scope>
</reference>
<gene>
    <name evidence="10" type="ORF">CO173_01975</name>
</gene>